<dbReference type="SUPFAM" id="SSF52096">
    <property type="entry name" value="ClpP/crotonase"/>
    <property type="match status" value="1"/>
</dbReference>
<dbReference type="InterPro" id="IPR005151">
    <property type="entry name" value="Tail-specific_protease"/>
</dbReference>
<organism evidence="2 3">
    <name type="scientific">Vibrio parahaemolyticus</name>
    <dbReference type="NCBI Taxonomy" id="670"/>
    <lineage>
        <taxon>Bacteria</taxon>
        <taxon>Pseudomonadati</taxon>
        <taxon>Pseudomonadota</taxon>
        <taxon>Gammaproteobacteria</taxon>
        <taxon>Vibrionales</taxon>
        <taxon>Vibrionaceae</taxon>
        <taxon>Vibrio</taxon>
    </lineage>
</organism>
<sequence>TSPVKNAKVITHNGMRIGYLQYNSFEPSAQAPLIEAFSTLSAENVDEIVVDLRYNGGGLVLQSSQVGYMLSGAGQNRVFS</sequence>
<protein>
    <submittedName>
        <fullName evidence="2">Peptidase S41</fullName>
    </submittedName>
</protein>
<feature type="non-terminal residue" evidence="2">
    <location>
        <position position="1"/>
    </location>
</feature>
<dbReference type="InterPro" id="IPR029045">
    <property type="entry name" value="ClpP/crotonase-like_dom_sf"/>
</dbReference>
<dbReference type="GO" id="GO:0008236">
    <property type="term" value="F:serine-type peptidase activity"/>
    <property type="evidence" value="ECO:0007669"/>
    <property type="project" value="InterPro"/>
</dbReference>
<reference evidence="2 3" key="1">
    <citation type="submission" date="2020-04" db="EMBL/GenBank/DDBJ databases">
        <title>Whole-genome sequencing of Vibrio spp. from China reveals different genetic environments of blaCTX-M-14 among diverse lineages.</title>
        <authorList>
            <person name="Zheng Z."/>
            <person name="Ye L."/>
            <person name="Chen S."/>
        </authorList>
    </citation>
    <scope>NUCLEOTIDE SEQUENCE [LARGE SCALE GENOMIC DNA]</scope>
    <source>
        <strain evidence="2 3">Vb0551</strain>
    </source>
</reference>
<feature type="non-terminal residue" evidence="2">
    <location>
        <position position="80"/>
    </location>
</feature>
<comment type="caution">
    <text evidence="2">The sequence shown here is derived from an EMBL/GenBank/DDBJ whole genome shotgun (WGS) entry which is preliminary data.</text>
</comment>
<evidence type="ECO:0000313" key="3">
    <source>
        <dbReference type="Proteomes" id="UP000518904"/>
    </source>
</evidence>
<feature type="domain" description="Tail specific protease" evidence="1">
    <location>
        <begin position="16"/>
        <end position="69"/>
    </location>
</feature>
<dbReference type="Proteomes" id="UP000518904">
    <property type="component" value="Unassembled WGS sequence"/>
</dbReference>
<evidence type="ECO:0000259" key="1">
    <source>
        <dbReference type="Pfam" id="PF03572"/>
    </source>
</evidence>
<dbReference type="GO" id="GO:0006508">
    <property type="term" value="P:proteolysis"/>
    <property type="evidence" value="ECO:0007669"/>
    <property type="project" value="InterPro"/>
</dbReference>
<dbReference type="AlphaFoldDB" id="A0A7Y0SIU6"/>
<dbReference type="EMBL" id="JABCLB010001649">
    <property type="protein sequence ID" value="NMU84334.1"/>
    <property type="molecule type" value="Genomic_DNA"/>
</dbReference>
<name>A0A7Y0SIU6_VIBPH</name>
<gene>
    <name evidence="2" type="ORF">HKB16_15710</name>
</gene>
<proteinExistence type="predicted"/>
<evidence type="ECO:0000313" key="2">
    <source>
        <dbReference type="EMBL" id="NMU84334.1"/>
    </source>
</evidence>
<accession>A0A7Y0SIU6</accession>
<dbReference type="Gene3D" id="3.90.226.10">
    <property type="entry name" value="2-enoyl-CoA Hydratase, Chain A, domain 1"/>
    <property type="match status" value="1"/>
</dbReference>
<dbReference type="Pfam" id="PF03572">
    <property type="entry name" value="Peptidase_S41"/>
    <property type="match status" value="1"/>
</dbReference>